<evidence type="ECO:0000313" key="1">
    <source>
        <dbReference type="EMBL" id="CAD8069615.1"/>
    </source>
</evidence>
<evidence type="ECO:0000313" key="2">
    <source>
        <dbReference type="Proteomes" id="UP000692954"/>
    </source>
</evidence>
<keyword evidence="2" id="KW-1185">Reference proteome</keyword>
<protein>
    <submittedName>
        <fullName evidence="1">Uncharacterized protein</fullName>
    </submittedName>
</protein>
<sequence length="191" mass="23295">MFLFQIQSNHTILLKIIKDCLLYIAHDNHSYHNLFLFRHLSTKLQNIHQLAIIYRHLEQRESRMLSFILQTFRNRLIQQLFMVSLNNQQKQLNFLSKTLQNHKCNQHQDNLYSQPHEFHYRWYSTMNQVNNSQLLSMNKKGKSQLIYPLKILLRLYQVNQSRAQDYFIKFETQFDGEYFKLLQIFQIVVIN</sequence>
<gene>
    <name evidence="1" type="ORF">PSON_ATCC_30995.1.T0250371</name>
</gene>
<dbReference type="EMBL" id="CAJJDN010000025">
    <property type="protein sequence ID" value="CAD8069615.1"/>
    <property type="molecule type" value="Genomic_DNA"/>
</dbReference>
<accession>A0A8S1LUC1</accession>
<name>A0A8S1LUC1_9CILI</name>
<comment type="caution">
    <text evidence="1">The sequence shown here is derived from an EMBL/GenBank/DDBJ whole genome shotgun (WGS) entry which is preliminary data.</text>
</comment>
<dbReference type="Proteomes" id="UP000692954">
    <property type="component" value="Unassembled WGS sequence"/>
</dbReference>
<proteinExistence type="predicted"/>
<dbReference type="AlphaFoldDB" id="A0A8S1LUC1"/>
<organism evidence="1 2">
    <name type="scientific">Paramecium sonneborni</name>
    <dbReference type="NCBI Taxonomy" id="65129"/>
    <lineage>
        <taxon>Eukaryota</taxon>
        <taxon>Sar</taxon>
        <taxon>Alveolata</taxon>
        <taxon>Ciliophora</taxon>
        <taxon>Intramacronucleata</taxon>
        <taxon>Oligohymenophorea</taxon>
        <taxon>Peniculida</taxon>
        <taxon>Parameciidae</taxon>
        <taxon>Paramecium</taxon>
    </lineage>
</organism>
<reference evidence="1" key="1">
    <citation type="submission" date="2021-01" db="EMBL/GenBank/DDBJ databases">
        <authorList>
            <consortium name="Genoscope - CEA"/>
            <person name="William W."/>
        </authorList>
    </citation>
    <scope>NUCLEOTIDE SEQUENCE</scope>
</reference>